<proteinExistence type="predicted"/>
<comment type="caution">
    <text evidence="1">The sequence shown here is derived from an EMBL/GenBank/DDBJ whole genome shotgun (WGS) entry which is preliminary data.</text>
</comment>
<protein>
    <recommendedName>
        <fullName evidence="3">RNA-directed DNA polymerase from mobile element jockey-like</fullName>
    </recommendedName>
</protein>
<evidence type="ECO:0000313" key="1">
    <source>
        <dbReference type="EMBL" id="RNA07721.1"/>
    </source>
</evidence>
<dbReference type="EMBL" id="REGN01006954">
    <property type="protein sequence ID" value="RNA07721.1"/>
    <property type="molecule type" value="Genomic_DNA"/>
</dbReference>
<dbReference type="Proteomes" id="UP000276133">
    <property type="component" value="Unassembled WGS sequence"/>
</dbReference>
<evidence type="ECO:0000313" key="2">
    <source>
        <dbReference type="Proteomes" id="UP000276133"/>
    </source>
</evidence>
<accession>A0A3M7Q9S2</accession>
<keyword evidence="2" id="KW-1185">Reference proteome</keyword>
<reference evidence="1 2" key="1">
    <citation type="journal article" date="2018" name="Sci. Rep.">
        <title>Genomic signatures of local adaptation to the degree of environmental predictability in rotifers.</title>
        <authorList>
            <person name="Franch-Gras L."/>
            <person name="Hahn C."/>
            <person name="Garcia-Roger E.M."/>
            <person name="Carmona M.J."/>
            <person name="Serra M."/>
            <person name="Gomez A."/>
        </authorList>
    </citation>
    <scope>NUCLEOTIDE SEQUENCE [LARGE SCALE GENOMIC DNA]</scope>
    <source>
        <strain evidence="1">HYR1</strain>
    </source>
</reference>
<organism evidence="1 2">
    <name type="scientific">Brachionus plicatilis</name>
    <name type="common">Marine rotifer</name>
    <name type="synonym">Brachionus muelleri</name>
    <dbReference type="NCBI Taxonomy" id="10195"/>
    <lineage>
        <taxon>Eukaryota</taxon>
        <taxon>Metazoa</taxon>
        <taxon>Spiralia</taxon>
        <taxon>Gnathifera</taxon>
        <taxon>Rotifera</taxon>
        <taxon>Eurotatoria</taxon>
        <taxon>Monogononta</taxon>
        <taxon>Pseudotrocha</taxon>
        <taxon>Ploima</taxon>
        <taxon>Brachionidae</taxon>
        <taxon>Brachionus</taxon>
    </lineage>
</organism>
<sequence length="193" mass="22354">ITFDENLIFDSHLLYSYSSLKTNHSRLQVLQNISIKYSYNLPHDTPSDILINFLDDIKLDNIEVHLNKLFIKYLKNSVIFKNSLTIDLIKEYVSAFVNSSRQKHLYEMYGMNSVNVQNRAIRRIYKLRWDSPTRSLFSLLVEEYSGSWSENTAKVSVTSTTVGAFLFIIRISYACTVLICLSEMRTGLMTNVV</sequence>
<gene>
    <name evidence="1" type="ORF">BpHYR1_048474</name>
</gene>
<feature type="non-terminal residue" evidence="1">
    <location>
        <position position="193"/>
    </location>
</feature>
<feature type="non-terminal residue" evidence="1">
    <location>
        <position position="1"/>
    </location>
</feature>
<dbReference type="AlphaFoldDB" id="A0A3M7Q9S2"/>
<name>A0A3M7Q9S2_BRAPC</name>
<evidence type="ECO:0008006" key="3">
    <source>
        <dbReference type="Google" id="ProtNLM"/>
    </source>
</evidence>